<dbReference type="Proteomes" id="UP000594638">
    <property type="component" value="Unassembled WGS sequence"/>
</dbReference>
<name>A0A8S0R498_OLEEU</name>
<dbReference type="Pfam" id="PF05008">
    <property type="entry name" value="V-SNARE"/>
    <property type="match status" value="1"/>
</dbReference>
<dbReference type="EMBL" id="CACTIH010002098">
    <property type="protein sequence ID" value="CAA2973320.1"/>
    <property type="molecule type" value="Genomic_DNA"/>
</dbReference>
<comment type="caution">
    <text evidence="3">The sequence shown here is derived from an EMBL/GenBank/DDBJ whole genome shotgun (WGS) entry which is preliminary data.</text>
</comment>
<keyword evidence="1" id="KW-1133">Transmembrane helix</keyword>
<dbReference type="AlphaFoldDB" id="A0A8S0R498"/>
<dbReference type="GO" id="GO:0006886">
    <property type="term" value="P:intracellular protein transport"/>
    <property type="evidence" value="ECO:0007669"/>
    <property type="project" value="InterPro"/>
</dbReference>
<keyword evidence="1" id="KW-0472">Membrane</keyword>
<proteinExistence type="predicted"/>
<dbReference type="Gene3D" id="1.20.58.400">
    <property type="entry name" value="t-snare proteins"/>
    <property type="match status" value="1"/>
</dbReference>
<evidence type="ECO:0000256" key="1">
    <source>
        <dbReference type="SAM" id="Phobius"/>
    </source>
</evidence>
<organism evidence="3 4">
    <name type="scientific">Olea europaea subsp. europaea</name>
    <dbReference type="NCBI Taxonomy" id="158383"/>
    <lineage>
        <taxon>Eukaryota</taxon>
        <taxon>Viridiplantae</taxon>
        <taxon>Streptophyta</taxon>
        <taxon>Embryophyta</taxon>
        <taxon>Tracheophyta</taxon>
        <taxon>Spermatophyta</taxon>
        <taxon>Magnoliopsida</taxon>
        <taxon>eudicotyledons</taxon>
        <taxon>Gunneridae</taxon>
        <taxon>Pentapetalae</taxon>
        <taxon>asterids</taxon>
        <taxon>lamiids</taxon>
        <taxon>Lamiales</taxon>
        <taxon>Oleaceae</taxon>
        <taxon>Oleeae</taxon>
        <taxon>Olea</taxon>
    </lineage>
</organism>
<accession>A0A8S0R498</accession>
<dbReference type="OrthoDB" id="1935064at2759"/>
<evidence type="ECO:0000259" key="2">
    <source>
        <dbReference type="Pfam" id="PF05008"/>
    </source>
</evidence>
<evidence type="ECO:0000313" key="4">
    <source>
        <dbReference type="Proteomes" id="UP000594638"/>
    </source>
</evidence>
<feature type="domain" description="Vesicle transport v-SNARE N-terminal" evidence="2">
    <location>
        <begin position="1"/>
        <end position="44"/>
    </location>
</feature>
<dbReference type="GO" id="GO:0016020">
    <property type="term" value="C:membrane"/>
    <property type="evidence" value="ECO:0007669"/>
    <property type="project" value="InterPro"/>
</dbReference>
<dbReference type="Gramene" id="OE9A038344T1">
    <property type="protein sequence ID" value="OE9A038344C1"/>
    <property type="gene ID" value="OE9A038344"/>
</dbReference>
<gene>
    <name evidence="3" type="ORF">OLEA9_A038344</name>
</gene>
<feature type="non-terminal residue" evidence="3">
    <location>
        <position position="81"/>
    </location>
</feature>
<keyword evidence="4" id="KW-1185">Reference proteome</keyword>
<dbReference type="InterPro" id="IPR007705">
    <property type="entry name" value="Vesicle_trsprt_v-SNARE_N"/>
</dbReference>
<protein>
    <submittedName>
        <fullName evidence="3">Vesicle transport v-SNARE 12</fullName>
    </submittedName>
</protein>
<keyword evidence="1" id="KW-0812">Transmembrane</keyword>
<sequence>FCELSVNLSRKCNSAVSLPDGEKKKQKISEIQATLDDAGVLVMQSFHLYFVISFLSVLISNELYFPRFEKWIIRQEACSQA</sequence>
<feature type="transmembrane region" description="Helical" evidence="1">
    <location>
        <begin position="46"/>
        <end position="65"/>
    </location>
</feature>
<evidence type="ECO:0000313" key="3">
    <source>
        <dbReference type="EMBL" id="CAA2973320.1"/>
    </source>
</evidence>
<reference evidence="3 4" key="1">
    <citation type="submission" date="2019-12" db="EMBL/GenBank/DDBJ databases">
        <authorList>
            <person name="Alioto T."/>
            <person name="Alioto T."/>
            <person name="Gomez Garrido J."/>
        </authorList>
    </citation>
    <scope>NUCLEOTIDE SEQUENCE [LARGE SCALE GENOMIC DNA]</scope>
</reference>
<dbReference type="InterPro" id="IPR038407">
    <property type="entry name" value="v-SNARE_N_sf"/>
</dbReference>